<dbReference type="Proteomes" id="UP001497457">
    <property type="component" value="Chromosome 27b"/>
</dbReference>
<gene>
    <name evidence="2" type="ORF">URODEC1_LOCUS67725</name>
</gene>
<feature type="domain" description="Replication factor-A protein 1 N-terminal" evidence="1">
    <location>
        <begin position="736"/>
        <end position="827"/>
    </location>
</feature>
<dbReference type="InterPro" id="IPR040893">
    <property type="entry name" value="RADX"/>
</dbReference>
<dbReference type="InterPro" id="IPR007199">
    <property type="entry name" value="Rep_factor-A_N"/>
</dbReference>
<evidence type="ECO:0000259" key="1">
    <source>
        <dbReference type="Pfam" id="PF04057"/>
    </source>
</evidence>
<evidence type="ECO:0000313" key="3">
    <source>
        <dbReference type="Proteomes" id="UP001497457"/>
    </source>
</evidence>
<dbReference type="Pfam" id="PF04057">
    <property type="entry name" value="Rep-A_N"/>
    <property type="match status" value="5"/>
</dbReference>
<dbReference type="AlphaFoldDB" id="A0ABC9BWF0"/>
<protein>
    <recommendedName>
        <fullName evidence="1">Replication factor-A protein 1 N-terminal domain-containing protein</fullName>
    </recommendedName>
</protein>
<reference evidence="2 3" key="2">
    <citation type="submission" date="2024-10" db="EMBL/GenBank/DDBJ databases">
        <authorList>
            <person name="Ryan C."/>
        </authorList>
    </citation>
    <scope>NUCLEOTIDE SEQUENCE [LARGE SCALE GENOMIC DNA]</scope>
</reference>
<reference evidence="3" key="1">
    <citation type="submission" date="2024-06" db="EMBL/GenBank/DDBJ databases">
        <authorList>
            <person name="Ryan C."/>
        </authorList>
    </citation>
    <scope>NUCLEOTIDE SEQUENCE [LARGE SCALE GENOMIC DNA]</scope>
</reference>
<evidence type="ECO:0000313" key="2">
    <source>
        <dbReference type="EMBL" id="CAL5005884.1"/>
    </source>
</evidence>
<dbReference type="Gene3D" id="2.40.50.140">
    <property type="entry name" value="Nucleic acid-binding proteins"/>
    <property type="match status" value="6"/>
</dbReference>
<keyword evidence="3" id="KW-1185">Reference proteome</keyword>
<name>A0ABC9BWF0_9POAL</name>
<organism evidence="2 3">
    <name type="scientific">Urochloa decumbens</name>
    <dbReference type="NCBI Taxonomy" id="240449"/>
    <lineage>
        <taxon>Eukaryota</taxon>
        <taxon>Viridiplantae</taxon>
        <taxon>Streptophyta</taxon>
        <taxon>Embryophyta</taxon>
        <taxon>Tracheophyta</taxon>
        <taxon>Spermatophyta</taxon>
        <taxon>Magnoliopsida</taxon>
        <taxon>Liliopsida</taxon>
        <taxon>Poales</taxon>
        <taxon>Poaceae</taxon>
        <taxon>PACMAD clade</taxon>
        <taxon>Panicoideae</taxon>
        <taxon>Panicodae</taxon>
        <taxon>Paniceae</taxon>
        <taxon>Melinidinae</taxon>
        <taxon>Urochloa</taxon>
    </lineage>
</organism>
<accession>A0ABC9BWF0</accession>
<dbReference type="EMBL" id="OZ075137">
    <property type="protein sequence ID" value="CAL5005884.1"/>
    <property type="molecule type" value="Genomic_DNA"/>
</dbReference>
<feature type="domain" description="Replication factor-A protein 1 N-terminal" evidence="1">
    <location>
        <begin position="441"/>
        <end position="539"/>
    </location>
</feature>
<dbReference type="InterPro" id="IPR012340">
    <property type="entry name" value="NA-bd_OB-fold"/>
</dbReference>
<dbReference type="SUPFAM" id="SSF50249">
    <property type="entry name" value="Nucleic acid-binding proteins"/>
    <property type="match status" value="6"/>
</dbReference>
<dbReference type="PANTHER" id="PTHR14944">
    <property type="entry name" value="RPA-RELATED PROTEIN RADX"/>
    <property type="match status" value="1"/>
</dbReference>
<feature type="domain" description="Replication factor-A protein 1 N-terminal" evidence="1">
    <location>
        <begin position="296"/>
        <end position="395"/>
    </location>
</feature>
<feature type="domain" description="Replication factor-A protein 1 N-terminal" evidence="1">
    <location>
        <begin position="599"/>
        <end position="680"/>
    </location>
</feature>
<sequence>MEAELSRGAVAAIWEHGAVVEMPLVLQVLDVSPWPASPGWYATVVSDGLHLIIAALRLFKTAAEAEAAGPDPLRRRDVVRLFEYESKALADNIRFIYSRQLEVLQTDCVKIGDPKHYPSGYFEDKNEELDAQLMTSSCKLNNGDYSAEQGSEKRLARGLVAMLQHPEMQVVGVSPMRSELKNFERYYLILSDGVHTQNATLEPHLNHLVKDTRLRRGTIVQLLNFVCYNVQNPSIIIVYDLKVLPIECELIGSPKSYELCCIKKAYGLGNNSGSAANSAQPNDGPYFSCQGSKWYLTQGAVAAIMKGEMAVEQQPVMQVVGFSLVSHNGLTFYRVLLSDGVHQVYTNLFPHLSHLVEDNCLRKGTRVRLLKFMCDTFDKDQDSRIAIAVELEVLETECELIGSPTFYDLGSKQRHPNLKPFVTTPCPRGSQLPASGSFYSLTWGAVSAIWKDAAAGTQPVLQVFDLLPYTEMEMPLLSPILLSDGAHLIRGGLPADIISSKVFRAGHLHRGTVVRLREFMCHNDRSERVIVVLDLEVLQTNCVIVGNPKWYPFGNLEDKREELDAESVSGSCKLNCGAYSAGQGLKEFLITRGMVGALQQPVMQVVDVIMMRSELKKFEMYHLILSDSVNTQDATLAAHLNHLVKNKLLRKGTIIRLLEFMCNTSQSPSVIIVIQIEVLQTDCGLIGSPKAYEPSLFEKPYVPEGKYGEPYPRSVAKYAELMNGPFSSSQGFKRHLTGGAVSAVLRGEMEMVQQPVMQVVGISIYKPYYRISLSDGVHWMNSVLLSNHRYLVDDNLICEGTIVRLKFSSDTFQNYRIFHLVRIEVLQKNCELIGSPTFLEYANFPGDRTAKIDWMPAIIGHRRGRSRVASNKTQRIWSSVT</sequence>
<proteinExistence type="predicted"/>
<feature type="domain" description="Replication factor-A protein 1 N-terminal" evidence="1">
    <location>
        <begin position="165"/>
        <end position="244"/>
    </location>
</feature>
<dbReference type="PANTHER" id="PTHR14944:SF2">
    <property type="entry name" value="RPA-RELATED PROTEIN RADX"/>
    <property type="match status" value="1"/>
</dbReference>